<accession>A0A4Q9L141</accession>
<keyword evidence="1" id="KW-1133">Transmembrane helix</keyword>
<dbReference type="VEuPathDB" id="MicrosporidiaDB:CWI39_1755p0010"/>
<dbReference type="EMBL" id="PITI01001444">
    <property type="protein sequence ID" value="TBU01083.1"/>
    <property type="molecule type" value="Genomic_DNA"/>
</dbReference>
<evidence type="ECO:0000313" key="2">
    <source>
        <dbReference type="EMBL" id="TBU01083.1"/>
    </source>
</evidence>
<proteinExistence type="predicted"/>
<name>A0A4Q9L141_9MICR</name>
<sequence>MYLEIPYEIGENDEVKECFDKLELDIEDERKEKVIQITSFYYNKIKEYTNVKLHPFILYFTTYICYFVYRDMQFDVKKYRPELLFNLITFGRFNISEWNKKDYNILKEKHPKICRNIENSLNQDNKIDIFVLENTKFIKGYSSEASKSKISINLANATVENYFGFFLIINQRFFKEKEYRVDITRKSAINKSTISFLELKIMLEKTTGCINLFSVMIDFESYKEIAENISEPIFRTILKELQSTVKPEDSNFSLEFIENIVKKKEINYIKSLYVFLKNISKTEYHEYIAAVLGLKAFCFKEIINNNPSIINTYGVPFIAVIKNYLDEQRIEYDKNLVLNTFNHFLLPRTFSILKTFIFVNLFANSSWKGDYNKELKEYFTKNKKNVDEEVVVNEKNIFLYVFEQEFSKLSPEERKKIFTIPVTKTPTSDNKNESKEFCIKDILLFVLIPIVFIGGVLLGVYWFIYKRR</sequence>
<reference evidence="2 3" key="1">
    <citation type="submission" date="2017-12" db="EMBL/GenBank/DDBJ databases">
        <authorList>
            <person name="Pombert J.-F."/>
            <person name="Haag K.L."/>
            <person name="Ebert D."/>
        </authorList>
    </citation>
    <scope>NUCLEOTIDE SEQUENCE [LARGE SCALE GENOMIC DNA]</scope>
    <source>
        <strain evidence="2">BE-OM-2</strain>
    </source>
</reference>
<gene>
    <name evidence="2" type="ORF">CWI36_1444p0020</name>
</gene>
<dbReference type="Proteomes" id="UP000291404">
    <property type="component" value="Unassembled WGS sequence"/>
</dbReference>
<evidence type="ECO:0000256" key="1">
    <source>
        <dbReference type="SAM" id="Phobius"/>
    </source>
</evidence>
<organism evidence="2 3">
    <name type="scientific">Hamiltosporidium magnivora</name>
    <dbReference type="NCBI Taxonomy" id="148818"/>
    <lineage>
        <taxon>Eukaryota</taxon>
        <taxon>Fungi</taxon>
        <taxon>Fungi incertae sedis</taxon>
        <taxon>Microsporidia</taxon>
        <taxon>Dubosqiidae</taxon>
        <taxon>Hamiltosporidium</taxon>
    </lineage>
</organism>
<dbReference type="AlphaFoldDB" id="A0A4Q9L141"/>
<comment type="caution">
    <text evidence="2">The sequence shown here is derived from an EMBL/GenBank/DDBJ whole genome shotgun (WGS) entry which is preliminary data.</text>
</comment>
<protein>
    <submittedName>
        <fullName evidence="2">Uncharacterized protein</fullName>
    </submittedName>
</protein>
<evidence type="ECO:0000313" key="3">
    <source>
        <dbReference type="Proteomes" id="UP000291404"/>
    </source>
</evidence>
<keyword evidence="1" id="KW-0472">Membrane</keyword>
<feature type="transmembrane region" description="Helical" evidence="1">
    <location>
        <begin position="442"/>
        <end position="464"/>
    </location>
</feature>
<dbReference type="VEuPathDB" id="MicrosporidiaDB:CWI36_1444p0020"/>
<keyword evidence="1" id="KW-0812">Transmembrane</keyword>
<keyword evidence="3" id="KW-1185">Reference proteome</keyword>